<protein>
    <submittedName>
        <fullName evidence="3">14599_t:CDS:1</fullName>
    </submittedName>
</protein>
<feature type="compositionally biased region" description="Basic residues" evidence="2">
    <location>
        <begin position="955"/>
        <end position="965"/>
    </location>
</feature>
<gene>
    <name evidence="3" type="ORF">AMORRO_LOCUS6007</name>
</gene>
<feature type="compositionally biased region" description="Basic and acidic residues" evidence="2">
    <location>
        <begin position="883"/>
        <end position="908"/>
    </location>
</feature>
<feature type="coiled-coil region" evidence="1">
    <location>
        <begin position="732"/>
        <end position="759"/>
    </location>
</feature>
<feature type="coiled-coil region" evidence="1">
    <location>
        <begin position="317"/>
        <end position="348"/>
    </location>
</feature>
<feature type="compositionally biased region" description="Low complexity" evidence="2">
    <location>
        <begin position="944"/>
        <end position="954"/>
    </location>
</feature>
<comment type="caution">
    <text evidence="3">The sequence shown here is derived from an EMBL/GenBank/DDBJ whole genome shotgun (WGS) entry which is preliminary data.</text>
</comment>
<evidence type="ECO:0000313" key="3">
    <source>
        <dbReference type="EMBL" id="CAG8560740.1"/>
    </source>
</evidence>
<name>A0A9N9FVN3_9GLOM</name>
<dbReference type="PANTHER" id="PTHR43049:SF1">
    <property type="entry name" value="EARLY ENDOSOME ANTIGEN"/>
    <property type="match status" value="1"/>
</dbReference>
<keyword evidence="1" id="KW-0175">Coiled coil</keyword>
<feature type="compositionally biased region" description="Polar residues" evidence="2">
    <location>
        <begin position="927"/>
        <end position="943"/>
    </location>
</feature>
<evidence type="ECO:0000256" key="2">
    <source>
        <dbReference type="SAM" id="MobiDB-lite"/>
    </source>
</evidence>
<dbReference type="EMBL" id="CAJVPV010003825">
    <property type="protein sequence ID" value="CAG8560740.1"/>
    <property type="molecule type" value="Genomic_DNA"/>
</dbReference>
<dbReference type="AlphaFoldDB" id="A0A9N9FVN3"/>
<evidence type="ECO:0000256" key="1">
    <source>
        <dbReference type="SAM" id="Coils"/>
    </source>
</evidence>
<feature type="compositionally biased region" description="Polar residues" evidence="2">
    <location>
        <begin position="155"/>
        <end position="165"/>
    </location>
</feature>
<evidence type="ECO:0000313" key="4">
    <source>
        <dbReference type="Proteomes" id="UP000789342"/>
    </source>
</evidence>
<accession>A0A9N9FVN3</accession>
<feature type="region of interest" description="Disordered" evidence="2">
    <location>
        <begin position="883"/>
        <end position="965"/>
    </location>
</feature>
<reference evidence="3" key="1">
    <citation type="submission" date="2021-06" db="EMBL/GenBank/DDBJ databases">
        <authorList>
            <person name="Kallberg Y."/>
            <person name="Tangrot J."/>
            <person name="Rosling A."/>
        </authorList>
    </citation>
    <scope>NUCLEOTIDE SEQUENCE</scope>
    <source>
        <strain evidence="3">CL551</strain>
    </source>
</reference>
<feature type="coiled-coil region" evidence="1">
    <location>
        <begin position="381"/>
        <end position="524"/>
    </location>
</feature>
<feature type="region of interest" description="Disordered" evidence="2">
    <location>
        <begin position="95"/>
        <end position="175"/>
    </location>
</feature>
<dbReference type="PANTHER" id="PTHR43049">
    <property type="entry name" value="EARLY ENDOSOME ANTIGEN"/>
    <property type="match status" value="1"/>
</dbReference>
<proteinExistence type="predicted"/>
<feature type="region of interest" description="Disordered" evidence="2">
    <location>
        <begin position="1"/>
        <end position="21"/>
    </location>
</feature>
<keyword evidence="4" id="KW-1185">Reference proteome</keyword>
<dbReference type="OrthoDB" id="2442528at2759"/>
<feature type="coiled-coil region" evidence="1">
    <location>
        <begin position="244"/>
        <end position="278"/>
    </location>
</feature>
<organism evidence="3 4">
    <name type="scientific">Acaulospora morrowiae</name>
    <dbReference type="NCBI Taxonomy" id="94023"/>
    <lineage>
        <taxon>Eukaryota</taxon>
        <taxon>Fungi</taxon>
        <taxon>Fungi incertae sedis</taxon>
        <taxon>Mucoromycota</taxon>
        <taxon>Glomeromycotina</taxon>
        <taxon>Glomeromycetes</taxon>
        <taxon>Diversisporales</taxon>
        <taxon>Acaulosporaceae</taxon>
        <taxon>Acaulospora</taxon>
    </lineage>
</organism>
<feature type="compositionally biased region" description="Polar residues" evidence="2">
    <location>
        <begin position="7"/>
        <end position="21"/>
    </location>
</feature>
<feature type="coiled-coil region" evidence="1">
    <location>
        <begin position="672"/>
        <end position="706"/>
    </location>
</feature>
<sequence length="965" mass="111547">MSEEKINTTSKGSTNLKESNNPKFFLKAPLNVFAQPHFRTKPNTTRMPFKGIQENAINKSSSQQIGASSDSTIPSFAKFFSVKSIVSKTNPEEIIVENNEERDTKTSTLNEEPQNVGSQITELISRTSPADVQESEFSAPNTDREEKTLQDDDVQSNSLTLNPQSDAVPPPAEDGQIVVTSNNLLDPLNVDDKSRPQHGNCTSAVGSPNECLSVSKKTGIAKDERDDDELYMVIDAVHRWKNGVERRDSLIKKLKDNLNTLNETVEHQNNSLNTYRERIFILESLIKHQQDNTERNREKIEGIKTKYLSYRDTFSSIRKYMEEIREGKNKIENEIDSLRLEFNILVTKHQSASENHISNSQSQQAQIAQATELNTKLIDANTQLSNVITQLRQVIQDSENKATQYALESETARTKLENLAKEKEAQVEECEKLKTSLECADEKCRTLTLLQKENEEKLMNLMKNYQEVEQNLKSLITEKDKRISQLSKTEEKYEHLQLEHNQEKTNSRKELDSLQKELDAIRTQQMFERQRSEYELRDLRHQLQTEFYRERCQLENEWRNERSQLESDSREERVQRLRLESELRDERSERFRFETDLHNSNKKLSEITLLHDNEKSKISQLESKLNELENRRLDRTTVAVGTSDIPDLDLQLKYIKTIMDFEQENRDNKKKFEELDVTLEAWRSKAASLELQLDSLTTKHGDLQNEHNKVVKDMRTDNLRHNEIVDKLNPKVIELTEEIETLRSEILRLEANEKSILQKLHSQRGYKPYNNPLPGDMSEVNSDQVVMLSEATLNSKSSREEHVSPNINFTRLEESKGDDQLHLLTLTEIDSMILDQVSSNNPIITQEQDLSINDLSLVKGSDNHQSQEPSNDQLKVDKHQAAESALEKVKPSEVETRPRDDSNSEHLNDWLSPSNQARSKRRKMNKTDNPNNSQYTLRSSVPPNNTTQNTINTRNRFKGKLKSRY</sequence>
<feature type="compositionally biased region" description="Polar residues" evidence="2">
    <location>
        <begin position="106"/>
        <end position="141"/>
    </location>
</feature>
<dbReference type="Proteomes" id="UP000789342">
    <property type="component" value="Unassembled WGS sequence"/>
</dbReference>